<proteinExistence type="evidence at transcript level"/>
<dbReference type="BioCyc" id="CSTA292563:G1353-2334-MONOMER"/>
<keyword evidence="6" id="KW-1185">Reference proteome</keyword>
<protein>
    <recommendedName>
        <fullName evidence="2">Protein PatA</fullName>
    </recommendedName>
</protein>
<dbReference type="InterPro" id="IPR001789">
    <property type="entry name" value="Sig_transdc_resp-reg_receiver"/>
</dbReference>
<comment type="induction">
    <text evidence="2">By nitrogen starvation.</text>
</comment>
<dbReference type="Pfam" id="PF14332">
    <property type="entry name" value="DUF4388"/>
    <property type="match status" value="1"/>
</dbReference>
<dbReference type="EMBL" id="CP003940">
    <property type="protein sequence ID" value="AFZ48278.1"/>
    <property type="molecule type" value="Genomic_DNA"/>
</dbReference>
<keyword evidence="2" id="KW-0902">Two-component regulatory system</keyword>
<dbReference type="SMART" id="SM00448">
    <property type="entry name" value="REC"/>
    <property type="match status" value="1"/>
</dbReference>
<feature type="domain" description="Response regulatory" evidence="4">
    <location>
        <begin position="271"/>
        <end position="387"/>
    </location>
</feature>
<keyword evidence="2" id="KW-0364">Heterocyst</keyword>
<dbReference type="Gene3D" id="3.40.50.2300">
    <property type="match status" value="1"/>
</dbReference>
<dbReference type="Proteomes" id="UP000010483">
    <property type="component" value="Chromosome"/>
</dbReference>
<dbReference type="InterPro" id="IPR050595">
    <property type="entry name" value="Bact_response_regulator"/>
</dbReference>
<dbReference type="PROSITE" id="PS50110">
    <property type="entry name" value="RESPONSE_REGULATORY"/>
    <property type="match status" value="1"/>
</dbReference>
<comment type="function">
    <text evidence="2">Controls heterocyst pattern formation.</text>
</comment>
<evidence type="ECO:0000313" key="6">
    <source>
        <dbReference type="Proteomes" id="UP000010483"/>
    </source>
</evidence>
<dbReference type="InterPro" id="IPR011006">
    <property type="entry name" value="CheY-like_superfamily"/>
</dbReference>
<name>K9YQA2_CYASC</name>
<evidence type="ECO:0000256" key="1">
    <source>
        <dbReference type="ARBA" id="ARBA00022553"/>
    </source>
</evidence>
<reference evidence="6" key="1">
    <citation type="journal article" date="2013" name="Proc. Natl. Acad. Sci. U.S.A.">
        <title>Improving the coverage of the cyanobacterial phylum using diversity-driven genome sequencing.</title>
        <authorList>
            <person name="Shih P.M."/>
            <person name="Wu D."/>
            <person name="Latifi A."/>
            <person name="Axen S.D."/>
            <person name="Fewer D.P."/>
            <person name="Talla E."/>
            <person name="Calteau A."/>
            <person name="Cai F."/>
            <person name="Tandeau de Marsac N."/>
            <person name="Rippka R."/>
            <person name="Herdman M."/>
            <person name="Sivonen K."/>
            <person name="Coursin T."/>
            <person name="Laurent T."/>
            <person name="Goodwin L."/>
            <person name="Nolan M."/>
            <person name="Davenport K.W."/>
            <person name="Han C.S."/>
            <person name="Rubin E.M."/>
            <person name="Eisen J.A."/>
            <person name="Woyke T."/>
            <person name="Gugger M."/>
            <person name="Kerfeld C.A."/>
        </authorList>
    </citation>
    <scope>NUCLEOTIDE SEQUENCE [LARGE SCALE GENOMIC DNA]</scope>
    <source>
        <strain evidence="6">ATCC 29140 / PCC 7202</strain>
    </source>
</reference>
<dbReference type="CDD" id="cd00156">
    <property type="entry name" value="REC"/>
    <property type="match status" value="1"/>
</dbReference>
<dbReference type="GO" id="GO:0043158">
    <property type="term" value="P:heterocyst development"/>
    <property type="evidence" value="ECO:0007669"/>
    <property type="project" value="UniProtKB-KW"/>
</dbReference>
<dbReference type="InterPro" id="IPR024186">
    <property type="entry name" value="Sig_transdc_resp-reg_PatA"/>
</dbReference>
<dbReference type="InterPro" id="IPR025497">
    <property type="entry name" value="PatA-like_N"/>
</dbReference>
<evidence type="ECO:0000259" key="4">
    <source>
        <dbReference type="PROSITE" id="PS50110"/>
    </source>
</evidence>
<dbReference type="GO" id="GO:0030428">
    <property type="term" value="C:cell septum"/>
    <property type="evidence" value="ECO:0007669"/>
    <property type="project" value="UniProtKB-SubCell"/>
</dbReference>
<keyword evidence="1 3" id="KW-0597">Phosphoprotein</keyword>
<dbReference type="HOGENOM" id="CLU_031371_0_0_3"/>
<dbReference type="PATRIC" id="fig|292563.3.peg.2436"/>
<dbReference type="GO" id="GO:0000160">
    <property type="term" value="P:phosphorelay signal transduction system"/>
    <property type="evidence" value="ECO:0007669"/>
    <property type="project" value="UniProtKB-KW"/>
</dbReference>
<comment type="subcellular location">
    <subcellularLocation>
        <location evidence="2">Cell septum</location>
    </subcellularLocation>
</comment>
<evidence type="ECO:0000256" key="2">
    <source>
        <dbReference type="PIRNR" id="PIRNR005897"/>
    </source>
</evidence>
<dbReference type="PANTHER" id="PTHR44591">
    <property type="entry name" value="STRESS RESPONSE REGULATOR PROTEIN 1"/>
    <property type="match status" value="1"/>
</dbReference>
<dbReference type="Pfam" id="PF00072">
    <property type="entry name" value="Response_reg"/>
    <property type="match status" value="1"/>
</dbReference>
<feature type="modified residue" description="4-aspartylphosphate" evidence="3">
    <location>
        <position position="320"/>
    </location>
</feature>
<dbReference type="KEGG" id="csn:Cyast_2330"/>
<accession>K9YQA2</accession>
<dbReference type="AlphaFoldDB" id="K9YQA2"/>
<dbReference type="SUPFAM" id="SSF52172">
    <property type="entry name" value="CheY-like"/>
    <property type="match status" value="1"/>
</dbReference>
<gene>
    <name evidence="5" type="ordered locus">Cyast_2330</name>
</gene>
<dbReference type="STRING" id="292563.Cyast_2330"/>
<organism evidence="5 6">
    <name type="scientific">Cyanobacterium stanieri (strain ATCC 29140 / PCC 7202)</name>
    <dbReference type="NCBI Taxonomy" id="292563"/>
    <lineage>
        <taxon>Bacteria</taxon>
        <taxon>Bacillati</taxon>
        <taxon>Cyanobacteriota</taxon>
        <taxon>Cyanophyceae</taxon>
        <taxon>Oscillatoriophycideae</taxon>
        <taxon>Chroococcales</taxon>
        <taxon>Geminocystaceae</taxon>
        <taxon>Cyanobacterium</taxon>
    </lineage>
</organism>
<evidence type="ECO:0000313" key="5">
    <source>
        <dbReference type="EMBL" id="AFZ48278.1"/>
    </source>
</evidence>
<sequence length="391" mass="45121">MSDINDSFKVAIPQFVGTRQAHLFKTLKAPQFTGKLIFTARDNTQWVFSMYLGRISYATGGVHPCRRWRRNVNKFAPEALQLLDTFDPQFFNNQTFVNNWEYNLFSFLIDQKVFNPLTTNKIIRNIVQEILFDLTRAMEVNFDIVEDKNPLSPLVFIDTEPIIVEVWQDWQKWLGAKLADRSPNQAPVIRQQVELQKRTSPTTYQIMKKLFNGKNTLRDLHSQLNQDIVSMTRMMNPYFQLGLIELIATEDIPFPWLIKSKASSLHGDGNKALCITEEEEVVNGMKNTINELSFNFTSFRDGELAIAFAQKNPPEIIFVDLEINSISAYDIISKFKKVPSLQNIPIILITEDLTKIQPQDYQSVGFCDVLIKPLHQQHIIKVVNKNTRSSD</sequence>
<dbReference type="PANTHER" id="PTHR44591:SF3">
    <property type="entry name" value="RESPONSE REGULATORY DOMAIN-CONTAINING PROTEIN"/>
    <property type="match status" value="1"/>
</dbReference>
<evidence type="ECO:0000256" key="3">
    <source>
        <dbReference type="PROSITE-ProRule" id="PRU00169"/>
    </source>
</evidence>
<dbReference type="eggNOG" id="COG3706">
    <property type="taxonomic scope" value="Bacteria"/>
</dbReference>
<dbReference type="PIRSF" id="PIRSF005897">
    <property type="entry name" value="RR_PatA"/>
    <property type="match status" value="1"/>
</dbReference>